<feature type="transmembrane region" description="Helical" evidence="1">
    <location>
        <begin position="290"/>
        <end position="308"/>
    </location>
</feature>
<evidence type="ECO:0000256" key="1">
    <source>
        <dbReference type="SAM" id="Phobius"/>
    </source>
</evidence>
<feature type="transmembrane region" description="Helical" evidence="1">
    <location>
        <begin position="173"/>
        <end position="189"/>
    </location>
</feature>
<dbReference type="EMBL" id="LAZR01046774">
    <property type="protein sequence ID" value="KKK95750.1"/>
    <property type="molecule type" value="Genomic_DNA"/>
</dbReference>
<dbReference type="AlphaFoldDB" id="A0A0F9ABW8"/>
<comment type="caution">
    <text evidence="2">The sequence shown here is derived from an EMBL/GenBank/DDBJ whole genome shotgun (WGS) entry which is preliminary data.</text>
</comment>
<feature type="transmembrane region" description="Helical" evidence="1">
    <location>
        <begin position="76"/>
        <end position="99"/>
    </location>
</feature>
<evidence type="ECO:0000313" key="2">
    <source>
        <dbReference type="EMBL" id="KKK95750.1"/>
    </source>
</evidence>
<protein>
    <submittedName>
        <fullName evidence="2">Uncharacterized protein</fullName>
    </submittedName>
</protein>
<accession>A0A0F9ABW8</accession>
<organism evidence="2">
    <name type="scientific">marine sediment metagenome</name>
    <dbReference type="NCBI Taxonomy" id="412755"/>
    <lineage>
        <taxon>unclassified sequences</taxon>
        <taxon>metagenomes</taxon>
        <taxon>ecological metagenomes</taxon>
    </lineage>
</organism>
<feature type="transmembrane region" description="Helical" evidence="1">
    <location>
        <begin position="149"/>
        <end position="167"/>
    </location>
</feature>
<proteinExistence type="predicted"/>
<feature type="transmembrane region" description="Helical" evidence="1">
    <location>
        <begin position="201"/>
        <end position="232"/>
    </location>
</feature>
<keyword evidence="1" id="KW-0472">Membrane</keyword>
<keyword evidence="1" id="KW-0812">Transmembrane</keyword>
<feature type="transmembrane region" description="Helical" evidence="1">
    <location>
        <begin position="33"/>
        <end position="56"/>
    </location>
</feature>
<gene>
    <name evidence="2" type="ORF">LCGC14_2669670</name>
</gene>
<feature type="non-terminal residue" evidence="2">
    <location>
        <position position="1"/>
    </location>
</feature>
<name>A0A0F9ABW8_9ZZZZ</name>
<reference evidence="2" key="1">
    <citation type="journal article" date="2015" name="Nature">
        <title>Complex archaea that bridge the gap between prokaryotes and eukaryotes.</title>
        <authorList>
            <person name="Spang A."/>
            <person name="Saw J.H."/>
            <person name="Jorgensen S.L."/>
            <person name="Zaremba-Niedzwiedzka K."/>
            <person name="Martijn J."/>
            <person name="Lind A.E."/>
            <person name="van Eijk R."/>
            <person name="Schleper C."/>
            <person name="Guy L."/>
            <person name="Ettema T.J."/>
        </authorList>
    </citation>
    <scope>NUCLEOTIDE SEQUENCE</scope>
</reference>
<sequence>GKGSSKEMNLKISSMKIFVMSNIKNKKVFLKGLLFTGISLAHPLYGLLYMIFYFFYEFFLFLRSTKTDSISKLLLMRNFFISQFLILLIFVVMLSPYVIGTSINRGANVIESYLFYFSDPNKTQSLFNNLASLGELFRDLGIGLLFKSFYYYLNQFFLNLFIGTHFYSFYKETIQVGIILVMIGLFLNYKKYHYINDKQNVLINFFKFIFILVFLLLTFSQILILFACYPIYCHFLWWFYDIYRLRLFELFSGYWAILFVLTFDYIIIMIKEKYLRAKKNRIPTKKFIRYSKISLITVITFTSGFFYITNFGKIEFGINFNKDQLDSILFIGNYFDENPLEDKKGILLENLDSNMIYGLIVDVNLKKRYYNNTGDLNNSQFINEVNLSNCEYLFIDISKFSDSFITNFSNDFEVIYEVDNRYIFAKLK</sequence>
<feature type="transmembrane region" description="Helical" evidence="1">
    <location>
        <begin position="252"/>
        <end position="270"/>
    </location>
</feature>
<keyword evidence="1" id="KW-1133">Transmembrane helix</keyword>